<feature type="region of interest" description="Disordered" evidence="1">
    <location>
        <begin position="391"/>
        <end position="421"/>
    </location>
</feature>
<dbReference type="WBParaSite" id="ACRNAN_scaffold507.g24731.t2">
    <property type="protein sequence ID" value="ACRNAN_scaffold507.g24731.t2"/>
    <property type="gene ID" value="ACRNAN_scaffold507.g24731"/>
</dbReference>
<protein>
    <recommendedName>
        <fullName evidence="2">BOD1/SHG1 domain-containing protein</fullName>
    </recommendedName>
</protein>
<evidence type="ECO:0000256" key="1">
    <source>
        <dbReference type="SAM" id="MobiDB-lite"/>
    </source>
</evidence>
<evidence type="ECO:0000313" key="4">
    <source>
        <dbReference type="WBParaSite" id="ACRNAN_scaffold507.g24731.t2"/>
    </source>
</evidence>
<sequence>MQNTDEVKQVIETLKRNGDFDSFRKEIFDSFMNGELMKNILSECDELVRETIQTAPLDLDAAQMRKRVKDKLDRKHFTHRIAGDIGRLLRQPASTSAMEARIEELSRDVLGMPKKEEPVKEESTNMEVIDMEVDSIESSSPRSEDKEVPTKEVSTVEIKNKQIAETSLESEKVSHSNLTETSSNEIIVEFEKCHTAVETESTIAQPDIYDSPESPVRIASPEKNPSPDVNDPEERPADLDSPDFEILSDAENPSSPQSPEVMPTKDEEILDTVEYPQTAAVDAQEATEDAQNITEIQNLDIKCENVNQLSSPDCAETVESAMANVASSIFENNSPKTKEEPISGVVDEEAPVEKLQAEPAIVIKEKIEKTPREKTGVTPILVEQAKVFKEGRLVSSSPSCSSSSDSSKSSSPDPDGDSIKSLMKNLPLPIWKEVVERVIGKLTDPELQTVFSYVSNPIQVPRKEASFMNFCKNSVSSKKVPDIEVHKKAWNLLLEEVASNPELQKYQVENVNLNYTSKKSRKRSHEQAANSIHESNEESAENQETPRSSRRRPVKHKKQQDYVYY</sequence>
<feature type="region of interest" description="Disordered" evidence="1">
    <location>
        <begin position="133"/>
        <end position="157"/>
    </location>
</feature>
<feature type="region of interest" description="Disordered" evidence="1">
    <location>
        <begin position="516"/>
        <end position="565"/>
    </location>
</feature>
<evidence type="ECO:0000259" key="2">
    <source>
        <dbReference type="Pfam" id="PF05205"/>
    </source>
</evidence>
<dbReference type="AlphaFoldDB" id="A0A914E243"/>
<dbReference type="Proteomes" id="UP000887540">
    <property type="component" value="Unplaced"/>
</dbReference>
<feature type="region of interest" description="Disordered" evidence="1">
    <location>
        <begin position="201"/>
        <end position="264"/>
    </location>
</feature>
<reference evidence="4" key="1">
    <citation type="submission" date="2022-11" db="UniProtKB">
        <authorList>
            <consortium name="WormBaseParasite"/>
        </authorList>
    </citation>
    <scope>IDENTIFICATION</scope>
</reference>
<proteinExistence type="predicted"/>
<dbReference type="InterPro" id="IPR055264">
    <property type="entry name" value="BOD1/SHG1_dom"/>
</dbReference>
<feature type="region of interest" description="Disordered" evidence="1">
    <location>
        <begin position="332"/>
        <end position="351"/>
    </location>
</feature>
<feature type="compositionally biased region" description="Basic residues" evidence="1">
    <location>
        <begin position="548"/>
        <end position="558"/>
    </location>
</feature>
<organism evidence="3 4">
    <name type="scientific">Acrobeloides nanus</name>
    <dbReference type="NCBI Taxonomy" id="290746"/>
    <lineage>
        <taxon>Eukaryota</taxon>
        <taxon>Metazoa</taxon>
        <taxon>Ecdysozoa</taxon>
        <taxon>Nematoda</taxon>
        <taxon>Chromadorea</taxon>
        <taxon>Rhabditida</taxon>
        <taxon>Tylenchina</taxon>
        <taxon>Cephalobomorpha</taxon>
        <taxon>Cephaloboidea</taxon>
        <taxon>Cephalobidae</taxon>
        <taxon>Acrobeloides</taxon>
    </lineage>
</organism>
<name>A0A914E243_9BILA</name>
<feature type="compositionally biased region" description="Low complexity" evidence="1">
    <location>
        <begin position="395"/>
        <end position="413"/>
    </location>
</feature>
<keyword evidence="3" id="KW-1185">Reference proteome</keyword>
<feature type="domain" description="BOD1/SHG1" evidence="2">
    <location>
        <begin position="10"/>
        <end position="102"/>
    </location>
</feature>
<dbReference type="Pfam" id="PF05205">
    <property type="entry name" value="COMPASS-Shg1"/>
    <property type="match status" value="1"/>
</dbReference>
<evidence type="ECO:0000313" key="3">
    <source>
        <dbReference type="Proteomes" id="UP000887540"/>
    </source>
</evidence>
<accession>A0A914E243</accession>